<dbReference type="GO" id="GO:0050071">
    <property type="term" value="F:phosphatidylglycerol lysyltransferase activity"/>
    <property type="evidence" value="ECO:0007669"/>
    <property type="project" value="UniProtKB-EC"/>
</dbReference>
<evidence type="ECO:0000256" key="12">
    <source>
        <dbReference type="ARBA" id="ARBA00031899"/>
    </source>
</evidence>
<dbReference type="GO" id="GO:0006629">
    <property type="term" value="P:lipid metabolic process"/>
    <property type="evidence" value="ECO:0007669"/>
    <property type="project" value="UniProtKB-KW"/>
</dbReference>
<dbReference type="InterPro" id="IPR022791">
    <property type="entry name" value="L-PG_synthase/AglD"/>
</dbReference>
<dbReference type="eggNOG" id="COG0392">
    <property type="taxonomic scope" value="Bacteria"/>
</dbReference>
<comment type="subcellular location">
    <subcellularLocation>
        <location evidence="1">Cell membrane</location>
        <topology evidence="1">Multi-pass membrane protein</topology>
    </subcellularLocation>
</comment>
<dbReference type="GO" id="GO:0046677">
    <property type="term" value="P:response to antibiotic"/>
    <property type="evidence" value="ECO:0007669"/>
    <property type="project" value="UniProtKB-KW"/>
</dbReference>
<dbReference type="PANTHER" id="PTHR34697">
    <property type="entry name" value="PHOSPHATIDYLGLYCEROL LYSYLTRANSFERASE"/>
    <property type="match status" value="1"/>
</dbReference>
<evidence type="ECO:0000256" key="4">
    <source>
        <dbReference type="ARBA" id="ARBA00021546"/>
    </source>
</evidence>
<evidence type="ECO:0000256" key="13">
    <source>
        <dbReference type="ARBA" id="ARBA00047540"/>
    </source>
</evidence>
<dbReference type="Pfam" id="PF09924">
    <property type="entry name" value="LPG_synthase_C"/>
    <property type="match status" value="1"/>
</dbReference>
<dbReference type="GO" id="GO:0055091">
    <property type="term" value="P:phospholipid homeostasis"/>
    <property type="evidence" value="ECO:0007669"/>
    <property type="project" value="TreeGrafter"/>
</dbReference>
<evidence type="ECO:0000256" key="3">
    <source>
        <dbReference type="ARBA" id="ARBA00012014"/>
    </source>
</evidence>
<dbReference type="InterPro" id="IPR016181">
    <property type="entry name" value="Acyl_CoA_acyltransferase"/>
</dbReference>
<dbReference type="InterPro" id="IPR024320">
    <property type="entry name" value="LPG_synthase_C"/>
</dbReference>
<dbReference type="NCBIfam" id="NF033480">
    <property type="entry name" value="bifunc_MprF"/>
    <property type="match status" value="1"/>
</dbReference>
<feature type="domain" description="Phosphatidylglycerol lysyltransferase C-terminal" evidence="15">
    <location>
        <begin position="547"/>
        <end position="836"/>
    </location>
</feature>
<evidence type="ECO:0000256" key="7">
    <source>
        <dbReference type="ARBA" id="ARBA00022692"/>
    </source>
</evidence>
<evidence type="ECO:0000256" key="14">
    <source>
        <dbReference type="SAM" id="Phobius"/>
    </source>
</evidence>
<dbReference type="eggNOG" id="COG2898">
    <property type="taxonomic scope" value="Bacteria"/>
</dbReference>
<proteinExistence type="inferred from homology"/>
<dbReference type="Proteomes" id="UP000001935">
    <property type="component" value="Chromosome"/>
</dbReference>
<evidence type="ECO:0000256" key="1">
    <source>
        <dbReference type="ARBA" id="ARBA00004651"/>
    </source>
</evidence>
<organism evidence="16 17">
    <name type="scientific">Anaeromyxobacter dehalogenans (strain 2CP-C)</name>
    <dbReference type="NCBI Taxonomy" id="290397"/>
    <lineage>
        <taxon>Bacteria</taxon>
        <taxon>Pseudomonadati</taxon>
        <taxon>Myxococcota</taxon>
        <taxon>Myxococcia</taxon>
        <taxon>Myxococcales</taxon>
        <taxon>Cystobacterineae</taxon>
        <taxon>Anaeromyxobacteraceae</taxon>
        <taxon>Anaeromyxobacter</taxon>
    </lineage>
</organism>
<feature type="transmembrane region" description="Helical" evidence="14">
    <location>
        <begin position="505"/>
        <end position="525"/>
    </location>
</feature>
<evidence type="ECO:0000259" key="15">
    <source>
        <dbReference type="Pfam" id="PF09924"/>
    </source>
</evidence>
<evidence type="ECO:0000256" key="6">
    <source>
        <dbReference type="ARBA" id="ARBA00022679"/>
    </source>
</evidence>
<evidence type="ECO:0000256" key="11">
    <source>
        <dbReference type="ARBA" id="ARBA00023251"/>
    </source>
</evidence>
<dbReference type="EC" id="2.3.2.3" evidence="3"/>
<gene>
    <name evidence="16" type="ordered locus">Adeh_2257</name>
</gene>
<feature type="transmembrane region" description="Helical" evidence="14">
    <location>
        <begin position="62"/>
        <end position="82"/>
    </location>
</feature>
<reference evidence="16" key="1">
    <citation type="submission" date="2006-01" db="EMBL/GenBank/DDBJ databases">
        <title>Complete sequence of Anaeromyxobacter dehalogenans 2CP-C.</title>
        <authorList>
            <consortium name="US DOE Joint Genome Institute"/>
            <person name="Copeland A."/>
            <person name="Lucas S."/>
            <person name="Lapidus A."/>
            <person name="Barry K."/>
            <person name="Detter J.C."/>
            <person name="Glavina T."/>
            <person name="Hammon N."/>
            <person name="Israni S."/>
            <person name="Pitluck S."/>
            <person name="Brettin T."/>
            <person name="Bruce D."/>
            <person name="Han C."/>
            <person name="Tapia R."/>
            <person name="Gilna P."/>
            <person name="Kiss H."/>
            <person name="Schmutz J."/>
            <person name="Larimer F."/>
            <person name="Land M."/>
            <person name="Kyrpides N."/>
            <person name="Anderson I."/>
            <person name="Sanford R.A."/>
            <person name="Ritalahti K.M."/>
            <person name="Thomas H.S."/>
            <person name="Kirby J.R."/>
            <person name="Zhulin I.B."/>
            <person name="Loeffler F.E."/>
            <person name="Richardson P."/>
        </authorList>
    </citation>
    <scope>NUCLEOTIDE SEQUENCE</scope>
    <source>
        <strain evidence="16">2CP-C</strain>
    </source>
</reference>
<evidence type="ECO:0000256" key="10">
    <source>
        <dbReference type="ARBA" id="ARBA00023136"/>
    </source>
</evidence>
<evidence type="ECO:0000256" key="8">
    <source>
        <dbReference type="ARBA" id="ARBA00022989"/>
    </source>
</evidence>
<dbReference type="GO" id="GO:0005886">
    <property type="term" value="C:plasma membrane"/>
    <property type="evidence" value="ECO:0007669"/>
    <property type="project" value="UniProtKB-SubCell"/>
</dbReference>
<feature type="transmembrane region" description="Helical" evidence="14">
    <location>
        <begin position="408"/>
        <end position="427"/>
    </location>
</feature>
<dbReference type="InterPro" id="IPR051211">
    <property type="entry name" value="PG_lysyltransferase"/>
</dbReference>
<dbReference type="STRING" id="290397.Adeh_2257"/>
<evidence type="ECO:0000313" key="17">
    <source>
        <dbReference type="Proteomes" id="UP000001935"/>
    </source>
</evidence>
<keyword evidence="7 14" id="KW-0812">Transmembrane</keyword>
<evidence type="ECO:0000313" key="16">
    <source>
        <dbReference type="EMBL" id="ABC82027.1"/>
    </source>
</evidence>
<keyword evidence="9" id="KW-0443">Lipid metabolism</keyword>
<feature type="transmembrane region" description="Helical" evidence="14">
    <location>
        <begin position="177"/>
        <end position="196"/>
    </location>
</feature>
<feature type="transmembrane region" description="Helical" evidence="14">
    <location>
        <begin position="141"/>
        <end position="165"/>
    </location>
</feature>
<keyword evidence="6" id="KW-0808">Transferase</keyword>
<dbReference type="AlphaFoldDB" id="Q2IK46"/>
<feature type="transmembrane region" description="Helical" evidence="14">
    <location>
        <begin position="462"/>
        <end position="485"/>
    </location>
</feature>
<dbReference type="HOGENOM" id="CLU_008255_7_0_7"/>
<dbReference type="PANTHER" id="PTHR34697:SF2">
    <property type="entry name" value="PHOSPHATIDYLGLYCEROL LYSYLTRANSFERASE"/>
    <property type="match status" value="1"/>
</dbReference>
<comment type="similarity">
    <text evidence="2">Belongs to the LPG synthase family.</text>
</comment>
<feature type="transmembrane region" description="Helical" evidence="14">
    <location>
        <begin position="381"/>
        <end position="401"/>
    </location>
</feature>
<keyword evidence="5" id="KW-1003">Cell membrane</keyword>
<accession>Q2IK46</accession>
<protein>
    <recommendedName>
        <fullName evidence="4">Phosphatidylglycerol lysyltransferase</fullName>
        <ecNumber evidence="3">2.3.2.3</ecNumber>
    </recommendedName>
    <alternativeName>
        <fullName evidence="12">Lysylphosphatidylglycerol synthase</fullName>
    </alternativeName>
</protein>
<comment type="catalytic activity">
    <reaction evidence="13">
        <text>L-lysyl-tRNA(Lys) + a 1,2-diacyl-sn-glycero-3-phospho-(1'-sn-glycerol) = a 1,2-diacyl-sn-glycero-3-phospho-1'-(3'-O-L-lysyl)-sn-glycerol + tRNA(Lys)</text>
        <dbReference type="Rhea" id="RHEA:10668"/>
        <dbReference type="Rhea" id="RHEA-COMP:9696"/>
        <dbReference type="Rhea" id="RHEA-COMP:9697"/>
        <dbReference type="ChEBI" id="CHEBI:64716"/>
        <dbReference type="ChEBI" id="CHEBI:75792"/>
        <dbReference type="ChEBI" id="CHEBI:78442"/>
        <dbReference type="ChEBI" id="CHEBI:78529"/>
        <dbReference type="EC" id="2.3.2.3"/>
    </reaction>
</comment>
<sequence length="864" mass="92565">MPHAPSRKWTPARDRDSHWRVTWLRRAALVLLPVALLGAAAWTLHAELRGLHLHQVERELSALPAALLALAAGLTALDYLLLSAYDVLALRYAGRRLPYSRVVFTSFVSYAFGNNVGFALLSSGSVRFRLYSQWGLSALEITRVVAFTAAQLWAGLLPIAGVALLSGLPVPLPGWAARALGAAALAVTASYVVAAARGTTLSVKGVRFSLPSLPLTLAQIAVSAADWALAALVLHVLLPAGSPLGFVQLLGLFVAAQVVGLASQVPGGLGVFESIVLAALTPAVPAPAVVSSLVAFRLVYYVAPFLVAFALLATHELLLRRAWLGRILRGAHASFAPVVPWLAGGAALLAGTVLLVSGATPAEAERLHLLRRALPLPVLEASHLVGSLVGTALLLLARALVRRIDAAWAVAIGLLAAGAVASLAKGLDWEEATLLLALLAAIAPFHRQFYRRSSMLEGIPSAGWALGVALLVAGSIVIGILSYRHVEWSRDLWFTFAFHGDAPRFLRASVAGVSLLVLFGVATLLRPAPPEPPRTGAAELDRVRPLVDRAPESYAHLALTGDKCLLFSEGDAAFLMYAVEGRSWIAMGDPVGPDPAATELAWRFRELSDRHGGWACFYQVGPAALPRYLDLGLSLLKLGEEAVVPLEGFSLEGSTRRALRQAHARAERDGLSFEVVPAPAVPGLLPDLAAVSDAWLTEKGVREKGFSLGSFDPRYLAEGPVALVRLDGKIVGFANVWASAARVELSVDLMRYHPAAPRSTMDYLFTSLMLWGRTEGYRAFNLGMAPFSGFEPRQLAPLWTRMGARLYRHGENFYNFQGLRAYKEKFAPEWRPRWLAAPGGLRLPAILANLTALVSRGLKGVVTR</sequence>
<feature type="transmembrane region" description="Helical" evidence="14">
    <location>
        <begin position="298"/>
        <end position="318"/>
    </location>
</feature>
<feature type="transmembrane region" description="Helical" evidence="14">
    <location>
        <begin position="216"/>
        <end position="238"/>
    </location>
</feature>
<evidence type="ECO:0000256" key="9">
    <source>
        <dbReference type="ARBA" id="ARBA00023098"/>
    </source>
</evidence>
<dbReference type="SUPFAM" id="SSF55729">
    <property type="entry name" value="Acyl-CoA N-acyltransferases (Nat)"/>
    <property type="match status" value="1"/>
</dbReference>
<feature type="transmembrane region" description="Helical" evidence="14">
    <location>
        <begin position="250"/>
        <end position="278"/>
    </location>
</feature>
<name>Q2IK46_ANADE</name>
<dbReference type="KEGG" id="ade:Adeh_2257"/>
<evidence type="ECO:0000256" key="2">
    <source>
        <dbReference type="ARBA" id="ARBA00008627"/>
    </source>
</evidence>
<keyword evidence="10 14" id="KW-0472">Membrane</keyword>
<dbReference type="EMBL" id="CP000251">
    <property type="protein sequence ID" value="ABC82027.1"/>
    <property type="molecule type" value="Genomic_DNA"/>
</dbReference>
<keyword evidence="8 14" id="KW-1133">Transmembrane helix</keyword>
<keyword evidence="11" id="KW-0046">Antibiotic resistance</keyword>
<evidence type="ECO:0000256" key="5">
    <source>
        <dbReference type="ARBA" id="ARBA00022475"/>
    </source>
</evidence>
<feature type="transmembrane region" description="Helical" evidence="14">
    <location>
        <begin position="102"/>
        <end position="121"/>
    </location>
</feature>
<feature type="transmembrane region" description="Helical" evidence="14">
    <location>
        <begin position="338"/>
        <end position="361"/>
    </location>
</feature>
<dbReference type="Pfam" id="PF03706">
    <property type="entry name" value="LPG_synthase_TM"/>
    <property type="match status" value="1"/>
</dbReference>